<dbReference type="Proteomes" id="UP000279760">
    <property type="component" value="Chromosome 2"/>
</dbReference>
<dbReference type="PANTHER" id="PTHR30118">
    <property type="entry name" value="HTH-TYPE TRANSCRIPTIONAL REGULATOR LEUO-RELATED"/>
    <property type="match status" value="1"/>
</dbReference>
<dbReference type="RefSeq" id="WP_006073630.1">
    <property type="nucleotide sequence ID" value="NZ_CP033578.1"/>
</dbReference>
<name>A0A3G4VM21_9VIBR</name>
<dbReference type="InterPro" id="IPR036388">
    <property type="entry name" value="WH-like_DNA-bd_sf"/>
</dbReference>
<keyword evidence="3" id="KW-0238">DNA-binding</keyword>
<dbReference type="PROSITE" id="PS50931">
    <property type="entry name" value="HTH_LYSR"/>
    <property type="match status" value="1"/>
</dbReference>
<dbReference type="AlphaFoldDB" id="A0A3G4VM21"/>
<reference evidence="6 7" key="1">
    <citation type="submission" date="2018-11" db="EMBL/GenBank/DDBJ databases">
        <title>Complete Genome Sequence of Vbrio mediterranei 117-T6: a Potential Pathogen Bacteria Isolated from the Conchocelis of Pyropia.</title>
        <authorList>
            <person name="Liu Q."/>
        </authorList>
    </citation>
    <scope>NUCLEOTIDE SEQUENCE [LARGE SCALE GENOMIC DNA]</scope>
    <source>
        <strain evidence="6 7">117-T6</strain>
    </source>
</reference>
<gene>
    <name evidence="6" type="ORF">ECB94_25880</name>
</gene>
<evidence type="ECO:0000256" key="1">
    <source>
        <dbReference type="ARBA" id="ARBA00009437"/>
    </source>
</evidence>
<dbReference type="GO" id="GO:0003700">
    <property type="term" value="F:DNA-binding transcription factor activity"/>
    <property type="evidence" value="ECO:0007669"/>
    <property type="project" value="InterPro"/>
</dbReference>
<evidence type="ECO:0000256" key="2">
    <source>
        <dbReference type="ARBA" id="ARBA00023015"/>
    </source>
</evidence>
<evidence type="ECO:0000313" key="7">
    <source>
        <dbReference type="Proteomes" id="UP000279760"/>
    </source>
</evidence>
<dbReference type="EMBL" id="CP033578">
    <property type="protein sequence ID" value="AYV24672.1"/>
    <property type="molecule type" value="Genomic_DNA"/>
</dbReference>
<evidence type="ECO:0000313" key="6">
    <source>
        <dbReference type="EMBL" id="AYV24672.1"/>
    </source>
</evidence>
<dbReference type="PANTHER" id="PTHR30118:SF11">
    <property type="entry name" value="HTH-TYPE TRANSCRIPTIONAL REGULATOR YIDZ"/>
    <property type="match status" value="1"/>
</dbReference>
<sequence>MNDLNALRVFLTLMQTQSTLKTAKALGRSQSYVSKTLAQLRIDLADPLFVRSAEGLSPTSYAQNIEPKLKSALADITDALKPDTFNPKSVDKITLHIIEPYLIGCGKEIINAIRTHTSAPIEIRQWNKGSESLLLTEEVDLAVHALTDKPQSIYQKYIHTGTGVLYGNTDGEYVKYMVADLNEHIDWYKLLDSDAQATIFVDNHALMTQLMEQCYTLRYITSETPEKAPLHLDMAILTKASRKNEEKVKWLIEIVEPILRRYTPLSYSNTPN</sequence>
<evidence type="ECO:0000256" key="3">
    <source>
        <dbReference type="ARBA" id="ARBA00023125"/>
    </source>
</evidence>
<keyword evidence="4" id="KW-0804">Transcription</keyword>
<evidence type="ECO:0000256" key="4">
    <source>
        <dbReference type="ARBA" id="ARBA00023163"/>
    </source>
</evidence>
<organism evidence="6 7">
    <name type="scientific">Vibrio mediterranei</name>
    <dbReference type="NCBI Taxonomy" id="689"/>
    <lineage>
        <taxon>Bacteria</taxon>
        <taxon>Pseudomonadati</taxon>
        <taxon>Pseudomonadota</taxon>
        <taxon>Gammaproteobacteria</taxon>
        <taxon>Vibrionales</taxon>
        <taxon>Vibrionaceae</taxon>
        <taxon>Vibrio</taxon>
    </lineage>
</organism>
<accession>A0A3G4VM21</accession>
<dbReference type="Gene3D" id="1.10.10.10">
    <property type="entry name" value="Winged helix-like DNA-binding domain superfamily/Winged helix DNA-binding domain"/>
    <property type="match status" value="1"/>
</dbReference>
<feature type="domain" description="HTH lysR-type" evidence="5">
    <location>
        <begin position="1"/>
        <end position="59"/>
    </location>
</feature>
<dbReference type="SUPFAM" id="SSF46785">
    <property type="entry name" value="Winged helix' DNA-binding domain"/>
    <property type="match status" value="1"/>
</dbReference>
<dbReference type="InterPro" id="IPR036390">
    <property type="entry name" value="WH_DNA-bd_sf"/>
</dbReference>
<comment type="similarity">
    <text evidence="1">Belongs to the LysR transcriptional regulatory family.</text>
</comment>
<proteinExistence type="inferred from homology"/>
<dbReference type="GO" id="GO:0003677">
    <property type="term" value="F:DNA binding"/>
    <property type="evidence" value="ECO:0007669"/>
    <property type="project" value="UniProtKB-KW"/>
</dbReference>
<keyword evidence="2" id="KW-0805">Transcription regulation</keyword>
<dbReference type="InterPro" id="IPR050389">
    <property type="entry name" value="LysR-type_TF"/>
</dbReference>
<dbReference type="Pfam" id="PF00126">
    <property type="entry name" value="HTH_1"/>
    <property type="match status" value="1"/>
</dbReference>
<evidence type="ECO:0000259" key="5">
    <source>
        <dbReference type="PROSITE" id="PS50931"/>
    </source>
</evidence>
<dbReference type="InterPro" id="IPR000847">
    <property type="entry name" value="LysR_HTH_N"/>
</dbReference>
<protein>
    <submittedName>
        <fullName evidence="6">LysR family transcriptional regulator</fullName>
    </submittedName>
</protein>